<evidence type="ECO:0000313" key="2">
    <source>
        <dbReference type="Proteomes" id="UP000095512"/>
    </source>
</evidence>
<reference evidence="1 2" key="1">
    <citation type="submission" date="2015-09" db="EMBL/GenBank/DDBJ databases">
        <authorList>
            <consortium name="Pathogen Informatics"/>
        </authorList>
    </citation>
    <scope>NUCLEOTIDE SEQUENCE [LARGE SCALE GENOMIC DNA]</scope>
    <source>
        <strain evidence="1 2">2789STDY5834865</strain>
    </source>
</reference>
<evidence type="ECO:0000313" key="1">
    <source>
        <dbReference type="EMBL" id="CUP26218.1"/>
    </source>
</evidence>
<organism evidence="1 2">
    <name type="scientific">Enterocloster clostridioformis</name>
    <dbReference type="NCBI Taxonomy" id="1531"/>
    <lineage>
        <taxon>Bacteria</taxon>
        <taxon>Bacillati</taxon>
        <taxon>Bacillota</taxon>
        <taxon>Clostridia</taxon>
        <taxon>Lachnospirales</taxon>
        <taxon>Lachnospiraceae</taxon>
        <taxon>Enterocloster</taxon>
    </lineage>
</organism>
<dbReference type="EMBL" id="CZAB01000027">
    <property type="protein sequence ID" value="CUP26218.1"/>
    <property type="molecule type" value="Genomic_DNA"/>
</dbReference>
<accession>A0A174LW62</accession>
<name>A0A174LW62_9FIRM</name>
<dbReference type="AlphaFoldDB" id="A0A174LW62"/>
<dbReference type="Proteomes" id="UP000095512">
    <property type="component" value="Unassembled WGS sequence"/>
</dbReference>
<sequence length="82" mass="9516">MYSQDKTDIALQVYHQCGSVTNTIRMWVIQPGGHSIHGSKTRVFKSRHEKHWIIPIQRHIPATLPLKLKWMRSTVALSLEKV</sequence>
<gene>
    <name evidence="1" type="ORF">ERS852480_02956</name>
</gene>
<proteinExistence type="predicted"/>
<protein>
    <submittedName>
        <fullName evidence="1">Uncharacterized protein</fullName>
    </submittedName>
</protein>